<evidence type="ECO:0000256" key="1">
    <source>
        <dbReference type="SAM" id="MobiDB-lite"/>
    </source>
</evidence>
<gene>
    <name evidence="3" type="ORF">CcCBS67573_g05890</name>
</gene>
<accession>A0A507F8J5</accession>
<evidence type="ECO:0008006" key="5">
    <source>
        <dbReference type="Google" id="ProtNLM"/>
    </source>
</evidence>
<dbReference type="EMBL" id="QEAP01000229">
    <property type="protein sequence ID" value="TPX72442.1"/>
    <property type="molecule type" value="Genomic_DNA"/>
</dbReference>
<feature type="transmembrane region" description="Helical" evidence="2">
    <location>
        <begin position="410"/>
        <end position="429"/>
    </location>
</feature>
<feature type="region of interest" description="Disordered" evidence="1">
    <location>
        <begin position="121"/>
        <end position="148"/>
    </location>
</feature>
<comment type="caution">
    <text evidence="3">The sequence shown here is derived from an EMBL/GenBank/DDBJ whole genome shotgun (WGS) entry which is preliminary data.</text>
</comment>
<evidence type="ECO:0000313" key="4">
    <source>
        <dbReference type="Proteomes" id="UP000320333"/>
    </source>
</evidence>
<proteinExistence type="predicted"/>
<feature type="compositionally biased region" description="Acidic residues" evidence="1">
    <location>
        <begin position="127"/>
        <end position="147"/>
    </location>
</feature>
<feature type="region of interest" description="Disordered" evidence="1">
    <location>
        <begin position="1"/>
        <end position="25"/>
    </location>
</feature>
<reference evidence="3 4" key="1">
    <citation type="journal article" date="2019" name="Sci. Rep.">
        <title>Comparative genomics of chytrid fungi reveal insights into the obligate biotrophic and pathogenic lifestyle of Synchytrium endobioticum.</title>
        <authorList>
            <person name="van de Vossenberg B.T.L.H."/>
            <person name="Warris S."/>
            <person name="Nguyen H.D.T."/>
            <person name="van Gent-Pelzer M.P.E."/>
            <person name="Joly D.L."/>
            <person name="van de Geest H.C."/>
            <person name="Bonants P.J.M."/>
            <person name="Smith D.S."/>
            <person name="Levesque C.A."/>
            <person name="van der Lee T.A.J."/>
        </authorList>
    </citation>
    <scope>NUCLEOTIDE SEQUENCE [LARGE SCALE GENOMIC DNA]</scope>
    <source>
        <strain evidence="3 4">CBS 675.73</strain>
    </source>
</reference>
<feature type="transmembrane region" description="Helical" evidence="2">
    <location>
        <begin position="358"/>
        <end position="378"/>
    </location>
</feature>
<dbReference type="STRING" id="246404.A0A507F8J5"/>
<keyword evidence="4" id="KW-1185">Reference proteome</keyword>
<keyword evidence="2" id="KW-0472">Membrane</keyword>
<dbReference type="PANTHER" id="PTHR37827:SF1">
    <property type="entry name" value="HNH DOMAIN-CONTAINING PROTEIN"/>
    <property type="match status" value="1"/>
</dbReference>
<feature type="transmembrane region" description="Helical" evidence="2">
    <location>
        <begin position="478"/>
        <end position="498"/>
    </location>
</feature>
<keyword evidence="2" id="KW-1133">Transmembrane helix</keyword>
<evidence type="ECO:0000313" key="3">
    <source>
        <dbReference type="EMBL" id="TPX72442.1"/>
    </source>
</evidence>
<dbReference type="Proteomes" id="UP000320333">
    <property type="component" value="Unassembled WGS sequence"/>
</dbReference>
<dbReference type="OrthoDB" id="4850648at2759"/>
<keyword evidence="2" id="KW-0812">Transmembrane</keyword>
<evidence type="ECO:0000256" key="2">
    <source>
        <dbReference type="SAM" id="Phobius"/>
    </source>
</evidence>
<name>A0A507F8J5_9FUNG</name>
<protein>
    <recommendedName>
        <fullName evidence="5">HNH domain-containing protein</fullName>
    </recommendedName>
</protein>
<feature type="transmembrane region" description="Helical" evidence="2">
    <location>
        <begin position="330"/>
        <end position="352"/>
    </location>
</feature>
<organism evidence="3 4">
    <name type="scientific">Chytriomyces confervae</name>
    <dbReference type="NCBI Taxonomy" id="246404"/>
    <lineage>
        <taxon>Eukaryota</taxon>
        <taxon>Fungi</taxon>
        <taxon>Fungi incertae sedis</taxon>
        <taxon>Chytridiomycota</taxon>
        <taxon>Chytridiomycota incertae sedis</taxon>
        <taxon>Chytridiomycetes</taxon>
        <taxon>Chytridiales</taxon>
        <taxon>Chytriomycetaceae</taxon>
        <taxon>Chytriomyces</taxon>
    </lineage>
</organism>
<feature type="compositionally biased region" description="Basic and acidic residues" evidence="1">
    <location>
        <begin position="11"/>
        <end position="25"/>
    </location>
</feature>
<feature type="transmembrane region" description="Helical" evidence="2">
    <location>
        <begin position="294"/>
        <end position="318"/>
    </location>
</feature>
<dbReference type="PANTHER" id="PTHR37827">
    <property type="entry name" value="TUDOR DOMAIN-CONTAINING PROTEIN"/>
    <property type="match status" value="1"/>
</dbReference>
<sequence>MKNNSISPKPAKKESKPATADPDKTRLEWCLTQRLMLDSNHTTNDDDDADEEEELDTDVIEFVAEQLYQEARHRERSKHAKPSFDLIQETCNLGLASSSSQASSLLSETLNDWRSECERRNEVGRVEDDDAAEEGDDDGDEEEGEEQEFLRPGECVICYRIKPLTFHHLIPRKTHKKVVRLGLASKQECHSRGIYCCRMCHNALHGSIEHWDMATEYNTLDKLMTHKALIRDMVEVEKHLYGANNLSSNLQRALCLAAVLALISSRDTVSSGFVSGWLFVALCQAWRFSGIGPVALTLGLLLCGGGGVGAGVGACWVAPQLMASRDAGHVSLSLVYSATAIALINWMALVYAPQCVWVLFPSAALATGLLSWSLLTLWDVSSTYSSASTSTLHLDSSEETAPADLLLRRVYLMAAMVLAIPHAFGLPLVSQSAHLLHSNHLSALRIDPTGFGVVSAELSWLVLVYAEQLGVYAGIAHALFYLLLSLVVGPGSALLVWASHRS</sequence>
<dbReference type="AlphaFoldDB" id="A0A507F8J5"/>